<proteinExistence type="predicted"/>
<protein>
    <submittedName>
        <fullName evidence="1">Uncharacterized protein</fullName>
    </submittedName>
</protein>
<accession>A0A0E9UKU5</accession>
<reference evidence="1" key="1">
    <citation type="submission" date="2014-11" db="EMBL/GenBank/DDBJ databases">
        <authorList>
            <person name="Amaro Gonzalez C."/>
        </authorList>
    </citation>
    <scope>NUCLEOTIDE SEQUENCE</scope>
</reference>
<evidence type="ECO:0000313" key="1">
    <source>
        <dbReference type="EMBL" id="JAH66417.1"/>
    </source>
</evidence>
<dbReference type="AlphaFoldDB" id="A0A0E9UKU5"/>
<reference evidence="1" key="2">
    <citation type="journal article" date="2015" name="Fish Shellfish Immunol.">
        <title>Early steps in the European eel (Anguilla anguilla)-Vibrio vulnificus interaction in the gills: Role of the RtxA13 toxin.</title>
        <authorList>
            <person name="Callol A."/>
            <person name="Pajuelo D."/>
            <person name="Ebbesson L."/>
            <person name="Teles M."/>
            <person name="MacKenzie S."/>
            <person name="Amaro C."/>
        </authorList>
    </citation>
    <scope>NUCLEOTIDE SEQUENCE</scope>
</reference>
<sequence>MRWSLSPDDRPDTNTSTQICYHSHSLVLCAAQSAQAKCQCCVLYLQLGQTWKHFLL</sequence>
<organism evidence="1">
    <name type="scientific">Anguilla anguilla</name>
    <name type="common">European freshwater eel</name>
    <name type="synonym">Muraena anguilla</name>
    <dbReference type="NCBI Taxonomy" id="7936"/>
    <lineage>
        <taxon>Eukaryota</taxon>
        <taxon>Metazoa</taxon>
        <taxon>Chordata</taxon>
        <taxon>Craniata</taxon>
        <taxon>Vertebrata</taxon>
        <taxon>Euteleostomi</taxon>
        <taxon>Actinopterygii</taxon>
        <taxon>Neopterygii</taxon>
        <taxon>Teleostei</taxon>
        <taxon>Anguilliformes</taxon>
        <taxon>Anguillidae</taxon>
        <taxon>Anguilla</taxon>
    </lineage>
</organism>
<name>A0A0E9UKU5_ANGAN</name>
<dbReference type="EMBL" id="GBXM01042160">
    <property type="protein sequence ID" value="JAH66417.1"/>
    <property type="molecule type" value="Transcribed_RNA"/>
</dbReference>